<evidence type="ECO:0000256" key="1">
    <source>
        <dbReference type="ARBA" id="ARBA00004648"/>
    </source>
</evidence>
<comment type="similarity">
    <text evidence="2">Belongs to the SPCS3 family.</text>
</comment>
<feature type="compositionally biased region" description="Basic residues" evidence="11">
    <location>
        <begin position="93"/>
        <end position="103"/>
    </location>
</feature>
<gene>
    <name evidence="12" type="ORF">UCRPC4_g04984</name>
</gene>
<evidence type="ECO:0000313" key="12">
    <source>
        <dbReference type="EMBL" id="KKY18367.1"/>
    </source>
</evidence>
<dbReference type="OrthoDB" id="10261524at2759"/>
<dbReference type="InterPro" id="IPR007653">
    <property type="entry name" value="SPC3"/>
</dbReference>
<dbReference type="AlphaFoldDB" id="A0A0G2E5U8"/>
<evidence type="ECO:0000256" key="3">
    <source>
        <dbReference type="ARBA" id="ARBA00022692"/>
    </source>
</evidence>
<keyword evidence="6" id="KW-1133">Transmembrane helix</keyword>
<evidence type="ECO:0000256" key="6">
    <source>
        <dbReference type="ARBA" id="ARBA00022989"/>
    </source>
</evidence>
<reference evidence="12 13" key="1">
    <citation type="submission" date="2015-05" db="EMBL/GenBank/DDBJ databases">
        <title>Distinctive expansion of gene families associated with plant cell wall degradation and secondary metabolism in the genomes of grapevine trunk pathogens.</title>
        <authorList>
            <person name="Lawrence D.P."/>
            <person name="Travadon R."/>
            <person name="Rolshausen P.E."/>
            <person name="Baumgartner K."/>
        </authorList>
    </citation>
    <scope>NUCLEOTIDE SEQUENCE [LARGE SCALE GENOMIC DNA]</scope>
    <source>
        <strain evidence="12">UCRPC4</strain>
    </source>
</reference>
<feature type="compositionally biased region" description="Basic and acidic residues" evidence="11">
    <location>
        <begin position="199"/>
        <end position="218"/>
    </location>
</feature>
<dbReference type="GO" id="GO:0006465">
    <property type="term" value="P:signal peptide processing"/>
    <property type="evidence" value="ECO:0007669"/>
    <property type="project" value="InterPro"/>
</dbReference>
<evidence type="ECO:0000256" key="9">
    <source>
        <dbReference type="ARBA" id="ARBA00033146"/>
    </source>
</evidence>
<evidence type="ECO:0000256" key="5">
    <source>
        <dbReference type="ARBA" id="ARBA00022968"/>
    </source>
</evidence>
<dbReference type="GO" id="GO:0005787">
    <property type="term" value="C:signal peptidase complex"/>
    <property type="evidence" value="ECO:0007669"/>
    <property type="project" value="InterPro"/>
</dbReference>
<evidence type="ECO:0000256" key="8">
    <source>
        <dbReference type="ARBA" id="ARBA00029556"/>
    </source>
</evidence>
<keyword evidence="4" id="KW-0256">Endoplasmic reticulum</keyword>
<evidence type="ECO:0000256" key="2">
    <source>
        <dbReference type="ARBA" id="ARBA00009289"/>
    </source>
</evidence>
<comment type="function">
    <text evidence="10">Essential component of the signal peptidase complex (SPC) which catalyzes the cleavage of N-terminal signal sequences from nascent proteins as they are translocated into the lumen of the endoplasmic reticulum. Essential for the SPC catalytic activity, possibly by stabilizing and positioning the active center of the complex close to the lumenal surface. Essential for viability.</text>
</comment>
<keyword evidence="5" id="KW-0735">Signal-anchor</keyword>
<protein>
    <recommendedName>
        <fullName evidence="8">Signal peptidase complex subunit 3</fullName>
    </recommendedName>
    <alternativeName>
        <fullName evidence="9">Microsomal signal peptidase subunit 3</fullName>
    </alternativeName>
</protein>
<evidence type="ECO:0000256" key="4">
    <source>
        <dbReference type="ARBA" id="ARBA00022824"/>
    </source>
</evidence>
<keyword evidence="7" id="KW-0472">Membrane</keyword>
<feature type="region of interest" description="Disordered" evidence="11">
    <location>
        <begin position="184"/>
        <end position="224"/>
    </location>
</feature>
<proteinExistence type="inferred from homology"/>
<evidence type="ECO:0000256" key="7">
    <source>
        <dbReference type="ARBA" id="ARBA00023136"/>
    </source>
</evidence>
<evidence type="ECO:0000313" key="13">
    <source>
        <dbReference type="Proteomes" id="UP000053317"/>
    </source>
</evidence>
<dbReference type="GO" id="GO:0045047">
    <property type="term" value="P:protein targeting to ER"/>
    <property type="evidence" value="ECO:0007669"/>
    <property type="project" value="TreeGrafter"/>
</dbReference>
<dbReference type="PANTHER" id="PTHR12804">
    <property type="entry name" value="MICROSOMAL SIGNAL PEPTIDASE 23 KD SUBUNIT SPC22/23"/>
    <property type="match status" value="1"/>
</dbReference>
<keyword evidence="3" id="KW-0812">Transmembrane</keyword>
<dbReference type="Proteomes" id="UP000053317">
    <property type="component" value="Unassembled WGS sequence"/>
</dbReference>
<organism evidence="12 13">
    <name type="scientific">Phaeomoniella chlamydospora</name>
    <name type="common">Phaeoacremonium chlamydosporum</name>
    <dbReference type="NCBI Taxonomy" id="158046"/>
    <lineage>
        <taxon>Eukaryota</taxon>
        <taxon>Fungi</taxon>
        <taxon>Dikarya</taxon>
        <taxon>Ascomycota</taxon>
        <taxon>Pezizomycotina</taxon>
        <taxon>Eurotiomycetes</taxon>
        <taxon>Chaetothyriomycetidae</taxon>
        <taxon>Phaeomoniellales</taxon>
        <taxon>Phaeomoniellaceae</taxon>
        <taxon>Phaeomoniella</taxon>
    </lineage>
</organism>
<comment type="caution">
    <text evidence="12">The sequence shown here is derived from an EMBL/GenBank/DDBJ whole genome shotgun (WGS) entry which is preliminary data.</text>
</comment>
<sequence>MFKVKGRPHYYSQKKEEYAQIKFDLSADFSSLFNWNTKQLFVYVLATYPPTNRAGDVVGSELNEAIVWDTIIPAPVTTWAWSNIKDRYFSKPSAKKSKNRPSTKRSTPPKKGDSKELVKPGVLALKNQKPKYQITDPSGQLAMKQNATLTVGWNIQPWVGALVWDKGLLGGQLGSWQISKGGVSEPWDFPPLKGSKAPDTVKTEGERREGQKLEEGSVKEAVPT</sequence>
<name>A0A0G2E5U8_PHACM</name>
<evidence type="ECO:0000256" key="11">
    <source>
        <dbReference type="SAM" id="MobiDB-lite"/>
    </source>
</evidence>
<accession>A0A0G2E5U8</accession>
<keyword evidence="13" id="KW-1185">Reference proteome</keyword>
<dbReference type="Pfam" id="PF04573">
    <property type="entry name" value="SPC22"/>
    <property type="match status" value="2"/>
</dbReference>
<feature type="region of interest" description="Disordered" evidence="11">
    <location>
        <begin position="92"/>
        <end position="120"/>
    </location>
</feature>
<dbReference type="PANTHER" id="PTHR12804:SF0">
    <property type="entry name" value="SIGNAL PEPTIDASE COMPLEX SUBUNIT 3"/>
    <property type="match status" value="1"/>
</dbReference>
<reference evidence="12 13" key="2">
    <citation type="submission" date="2015-05" db="EMBL/GenBank/DDBJ databases">
        <authorList>
            <person name="Morales-Cruz A."/>
            <person name="Amrine K.C."/>
            <person name="Cantu D."/>
        </authorList>
    </citation>
    <scope>NUCLEOTIDE SEQUENCE [LARGE SCALE GENOMIC DNA]</scope>
    <source>
        <strain evidence="12">UCRPC4</strain>
    </source>
</reference>
<evidence type="ECO:0000256" key="10">
    <source>
        <dbReference type="ARBA" id="ARBA00045670"/>
    </source>
</evidence>
<dbReference type="EMBL" id="LCWF01000124">
    <property type="protein sequence ID" value="KKY18367.1"/>
    <property type="molecule type" value="Genomic_DNA"/>
</dbReference>
<comment type="subcellular location">
    <subcellularLocation>
        <location evidence="1">Endoplasmic reticulum membrane</location>
        <topology evidence="1">Single-pass type II membrane protein</topology>
    </subcellularLocation>
</comment>